<dbReference type="InterPro" id="IPR002293">
    <property type="entry name" value="AA/rel_permease1"/>
</dbReference>
<sequence>MTASPDSQDVRLTRSLEYRDLLAYGLAYIAPVAPLSTLGFVWAASGGLIALAYLLGAICMYFTAKSYAVMTEVVPSAGSVYGIARYCLGGFPGFLAGWLVLLDYLLIPSLIFLLMSVGMGTLMPQIDRATWIIILVSIALLINWFGVTVTSRVNMLSVAAQFIIVLGLLILGLHALLKGHGGGLDLQPFYSSELFSLGKVFSATSICILSYLGFDAISTLSEEVKSDDRKLIGRAIVNVLLISGVLCVLITWILGCLMRDVRVDDPAAAIFSLTAQHFGPIYAIALAWLLALTVGFTNALPMQIGVARVLFAMGRDRQLPAMFATLHKTHRTPYVAMLFSTALSLVIALLMRNDIDGLASFVNFGALSAFLFLHVSVLVHMGWKQRSKQIFAHWCVPIAGIAVVLMVFTGMAPIALKLGAAWLVVGVVYGLFLRARHRVELAV</sequence>
<feature type="transmembrane region" description="Helical" evidence="6">
    <location>
        <begin position="50"/>
        <end position="70"/>
    </location>
</feature>
<evidence type="ECO:0000256" key="4">
    <source>
        <dbReference type="ARBA" id="ARBA00022989"/>
    </source>
</evidence>
<feature type="transmembrane region" description="Helical" evidence="6">
    <location>
        <begin position="21"/>
        <end position="44"/>
    </location>
</feature>
<dbReference type="PANTHER" id="PTHR42770">
    <property type="entry name" value="AMINO ACID TRANSPORTER-RELATED"/>
    <property type="match status" value="1"/>
</dbReference>
<feature type="transmembrane region" description="Helical" evidence="6">
    <location>
        <begin position="414"/>
        <end position="433"/>
    </location>
</feature>
<feature type="transmembrane region" description="Helical" evidence="6">
    <location>
        <begin position="91"/>
        <end position="117"/>
    </location>
</feature>
<accession>A0AAD0U819</accession>
<feature type="transmembrane region" description="Helical" evidence="6">
    <location>
        <begin position="235"/>
        <end position="255"/>
    </location>
</feature>
<evidence type="ECO:0000256" key="6">
    <source>
        <dbReference type="SAM" id="Phobius"/>
    </source>
</evidence>
<evidence type="ECO:0000313" key="7">
    <source>
        <dbReference type="EMBL" id="AYR24765.1"/>
    </source>
</evidence>
<dbReference type="PIRSF" id="PIRSF006060">
    <property type="entry name" value="AA_transporter"/>
    <property type="match status" value="1"/>
</dbReference>
<keyword evidence="2" id="KW-1003">Cell membrane</keyword>
<dbReference type="Pfam" id="PF13520">
    <property type="entry name" value="AA_permease_2"/>
    <property type="match status" value="1"/>
</dbReference>
<feature type="transmembrane region" description="Helical" evidence="6">
    <location>
        <begin position="332"/>
        <end position="351"/>
    </location>
</feature>
<keyword evidence="3 6" id="KW-0812">Transmembrane</keyword>
<gene>
    <name evidence="7" type="ORF">RC54_13410</name>
</gene>
<evidence type="ECO:0000256" key="3">
    <source>
        <dbReference type="ARBA" id="ARBA00022692"/>
    </source>
</evidence>
<feature type="transmembrane region" description="Helical" evidence="6">
    <location>
        <begin position="391"/>
        <end position="408"/>
    </location>
</feature>
<comment type="subcellular location">
    <subcellularLocation>
        <location evidence="1">Cell membrane</location>
        <topology evidence="1">Multi-pass membrane protein</topology>
    </subcellularLocation>
</comment>
<evidence type="ECO:0000256" key="2">
    <source>
        <dbReference type="ARBA" id="ARBA00022475"/>
    </source>
</evidence>
<feature type="transmembrane region" description="Helical" evidence="6">
    <location>
        <begin position="357"/>
        <end position="379"/>
    </location>
</feature>
<keyword evidence="5 6" id="KW-0472">Membrane</keyword>
<name>A0AAD0U819_9BURK</name>
<organism evidence="7 8">
    <name type="scientific">Herbaspirillum rubrisubalbicans</name>
    <dbReference type="NCBI Taxonomy" id="80842"/>
    <lineage>
        <taxon>Bacteria</taxon>
        <taxon>Pseudomonadati</taxon>
        <taxon>Pseudomonadota</taxon>
        <taxon>Betaproteobacteria</taxon>
        <taxon>Burkholderiales</taxon>
        <taxon>Oxalobacteraceae</taxon>
        <taxon>Herbaspirillum</taxon>
    </lineage>
</organism>
<proteinExistence type="predicted"/>
<dbReference type="RefSeq" id="WP_061789826.1">
    <property type="nucleotide sequence ID" value="NZ_CP024996.1"/>
</dbReference>
<feature type="transmembrane region" description="Helical" evidence="6">
    <location>
        <begin position="156"/>
        <end position="177"/>
    </location>
</feature>
<dbReference type="GO" id="GO:0005886">
    <property type="term" value="C:plasma membrane"/>
    <property type="evidence" value="ECO:0007669"/>
    <property type="project" value="UniProtKB-SubCell"/>
</dbReference>
<dbReference type="InterPro" id="IPR050367">
    <property type="entry name" value="APC_superfamily"/>
</dbReference>
<evidence type="ECO:0000313" key="8">
    <source>
        <dbReference type="Proteomes" id="UP000269199"/>
    </source>
</evidence>
<feature type="transmembrane region" description="Helical" evidence="6">
    <location>
        <begin position="281"/>
        <end position="311"/>
    </location>
</feature>
<dbReference type="GO" id="GO:0022857">
    <property type="term" value="F:transmembrane transporter activity"/>
    <property type="evidence" value="ECO:0007669"/>
    <property type="project" value="InterPro"/>
</dbReference>
<dbReference type="Gene3D" id="1.20.1740.10">
    <property type="entry name" value="Amino acid/polyamine transporter I"/>
    <property type="match status" value="1"/>
</dbReference>
<reference evidence="7 8" key="1">
    <citation type="submission" date="2017-11" db="EMBL/GenBank/DDBJ databases">
        <title>Complete genome sequence of Herbaspirillum rubrisubalbicans DSM 11543.</title>
        <authorList>
            <person name="Chen M."/>
            <person name="An Q."/>
        </authorList>
    </citation>
    <scope>NUCLEOTIDE SEQUENCE [LARGE SCALE GENOMIC DNA]</scope>
    <source>
        <strain evidence="7 8">DSM 11543</strain>
    </source>
</reference>
<keyword evidence="4 6" id="KW-1133">Transmembrane helix</keyword>
<protein>
    <submittedName>
        <fullName evidence="7">APC family permease</fullName>
    </submittedName>
</protein>
<dbReference type="PANTHER" id="PTHR42770:SF16">
    <property type="entry name" value="AMINO ACID PERMEASE"/>
    <property type="match status" value="1"/>
</dbReference>
<feature type="transmembrane region" description="Helical" evidence="6">
    <location>
        <begin position="129"/>
        <end position="149"/>
    </location>
</feature>
<dbReference type="AlphaFoldDB" id="A0AAD0U819"/>
<dbReference type="EMBL" id="CP024996">
    <property type="protein sequence ID" value="AYR24765.1"/>
    <property type="molecule type" value="Genomic_DNA"/>
</dbReference>
<evidence type="ECO:0000256" key="5">
    <source>
        <dbReference type="ARBA" id="ARBA00023136"/>
    </source>
</evidence>
<dbReference type="Proteomes" id="UP000269199">
    <property type="component" value="Chromosome"/>
</dbReference>
<evidence type="ECO:0000256" key="1">
    <source>
        <dbReference type="ARBA" id="ARBA00004651"/>
    </source>
</evidence>
<feature type="transmembrane region" description="Helical" evidence="6">
    <location>
        <begin position="197"/>
        <end position="214"/>
    </location>
</feature>